<keyword evidence="1" id="KW-1133">Transmembrane helix</keyword>
<dbReference type="Proteomes" id="UP000094691">
    <property type="component" value="Chromosome"/>
</dbReference>
<dbReference type="AlphaFoldDB" id="A0A9W3SNG8"/>
<gene>
    <name evidence="2" type="ORF">BBP16_09620</name>
</gene>
<keyword evidence="1" id="KW-0472">Membrane</keyword>
<organism evidence="2 3">
    <name type="scientific">Lactobacillus johnsonii</name>
    <dbReference type="NCBI Taxonomy" id="33959"/>
    <lineage>
        <taxon>Bacteria</taxon>
        <taxon>Bacillati</taxon>
        <taxon>Bacillota</taxon>
        <taxon>Bacilli</taxon>
        <taxon>Lactobacillales</taxon>
        <taxon>Lactobacillaceae</taxon>
        <taxon>Lactobacillus</taxon>
    </lineage>
</organism>
<evidence type="ECO:0000313" key="2">
    <source>
        <dbReference type="EMBL" id="AOG27025.1"/>
    </source>
</evidence>
<proteinExistence type="predicted"/>
<keyword evidence="1" id="KW-0812">Transmembrane</keyword>
<reference evidence="2 3" key="1">
    <citation type="submission" date="2016-07" db="EMBL/GenBank/DDBJ databases">
        <title>Genome sequencing project for further understanding the molecular mechanisms of preventing non-alcoholic fatty liver disease.</title>
        <authorList>
            <person name="Wang H."/>
        </authorList>
    </citation>
    <scope>NUCLEOTIDE SEQUENCE [LARGE SCALE GENOMIC DNA]</scope>
    <source>
        <strain evidence="2 3">BS15</strain>
    </source>
</reference>
<evidence type="ECO:0000256" key="1">
    <source>
        <dbReference type="SAM" id="Phobius"/>
    </source>
</evidence>
<feature type="transmembrane region" description="Helical" evidence="1">
    <location>
        <begin position="38"/>
        <end position="56"/>
    </location>
</feature>
<dbReference type="EMBL" id="CP016400">
    <property type="protein sequence ID" value="AOG27025.1"/>
    <property type="molecule type" value="Genomic_DNA"/>
</dbReference>
<accession>A0A9W3SNG8</accession>
<protein>
    <submittedName>
        <fullName evidence="2">Uncharacterized protein</fullName>
    </submittedName>
</protein>
<sequence length="62" mass="7143">MLGVYGYNKIDKMAFVGRVGNEAGVTFSKGIYRKSHSGINPLEWLFAYFLYFMLIIHHKGKK</sequence>
<name>A0A9W3SNG8_LACJH</name>
<evidence type="ECO:0000313" key="3">
    <source>
        <dbReference type="Proteomes" id="UP000094691"/>
    </source>
</evidence>